<evidence type="ECO:0000256" key="1">
    <source>
        <dbReference type="ARBA" id="ARBA00007164"/>
    </source>
</evidence>
<dbReference type="Pfam" id="PF00768">
    <property type="entry name" value="Peptidase_S11"/>
    <property type="match status" value="1"/>
</dbReference>
<comment type="similarity">
    <text evidence="1 9">Belongs to the peptidase S11 family.</text>
</comment>
<dbReference type="InterPro" id="IPR018044">
    <property type="entry name" value="Peptidase_S11"/>
</dbReference>
<dbReference type="AlphaFoldDB" id="A0A7G9WL41"/>
<feature type="domain" description="Peptidase S11 D-alanyl-D-alanine carboxypeptidase A N-terminal" evidence="10">
    <location>
        <begin position="18"/>
        <end position="251"/>
    </location>
</feature>
<dbReference type="GO" id="GO:0009252">
    <property type="term" value="P:peptidoglycan biosynthetic process"/>
    <property type="evidence" value="ECO:0007669"/>
    <property type="project" value="UniProtKB-KW"/>
</dbReference>
<keyword evidence="5" id="KW-0573">Peptidoglycan synthesis</keyword>
<dbReference type="KEGG" id="caml:H6X83_02540"/>
<keyword evidence="6" id="KW-0961">Cell wall biogenesis/degradation</keyword>
<dbReference type="InterPro" id="IPR012338">
    <property type="entry name" value="Beta-lactam/transpept-like"/>
</dbReference>
<dbReference type="GO" id="GO:0006508">
    <property type="term" value="P:proteolysis"/>
    <property type="evidence" value="ECO:0007669"/>
    <property type="project" value="InterPro"/>
</dbReference>
<dbReference type="PANTHER" id="PTHR21581:SF26">
    <property type="entry name" value="D-ALANYL-D-ALANINE ENDOPEPTIDASE"/>
    <property type="match status" value="1"/>
</dbReference>
<dbReference type="GO" id="GO:0008360">
    <property type="term" value="P:regulation of cell shape"/>
    <property type="evidence" value="ECO:0007669"/>
    <property type="project" value="UniProtKB-KW"/>
</dbReference>
<keyword evidence="11" id="KW-0645">Protease</keyword>
<evidence type="ECO:0000256" key="9">
    <source>
        <dbReference type="RuleBase" id="RU004016"/>
    </source>
</evidence>
<evidence type="ECO:0000256" key="5">
    <source>
        <dbReference type="ARBA" id="ARBA00022984"/>
    </source>
</evidence>
<evidence type="ECO:0000256" key="2">
    <source>
        <dbReference type="ARBA" id="ARBA00022729"/>
    </source>
</evidence>
<sequence>MSGQQIVLKPAARKLSVGINSPNAILVRLSDYSVLLDKNSKERVYPASLTKMMTAVVAIENLPNLDEKIVLPTSMFKPLYQADASLAGFQGEEEVSARDLLYGALLPSGAECCLGLAEKAAGSEESFVKLMNQKAKQLGMSSTHFANTTGLHNENHYTTVQDLAVLLSYALKNNTFRQIFTTEEYNTAPTNKHADGVAFVSTMFQKLKSNEISGGKILGGKTGFTNEAGLCLASLAQKNGKEYILVTAGAKGNHATEQYHLEDAKKIYNAF</sequence>
<accession>A0A7G9WL41</accession>
<keyword evidence="3" id="KW-0378">Hydrolase</keyword>
<evidence type="ECO:0000256" key="7">
    <source>
        <dbReference type="PIRSR" id="PIRSR618044-1"/>
    </source>
</evidence>
<reference evidence="11 12" key="1">
    <citation type="submission" date="2020-08" db="EMBL/GenBank/DDBJ databases">
        <authorList>
            <person name="Ren C."/>
            <person name="Gu Y."/>
            <person name="Xu Y."/>
        </authorList>
    </citation>
    <scope>NUCLEOTIDE SEQUENCE [LARGE SCALE GENOMIC DNA]</scope>
    <source>
        <strain evidence="11 12">LBM18003</strain>
    </source>
</reference>
<dbReference type="EMBL" id="CP060696">
    <property type="protein sequence ID" value="QNO19403.1"/>
    <property type="molecule type" value="Genomic_DNA"/>
</dbReference>
<dbReference type="Proteomes" id="UP000516046">
    <property type="component" value="Chromosome"/>
</dbReference>
<dbReference type="GO" id="GO:0071555">
    <property type="term" value="P:cell wall organization"/>
    <property type="evidence" value="ECO:0007669"/>
    <property type="project" value="UniProtKB-KW"/>
</dbReference>
<evidence type="ECO:0000259" key="10">
    <source>
        <dbReference type="Pfam" id="PF00768"/>
    </source>
</evidence>
<protein>
    <submittedName>
        <fullName evidence="11">D-alanyl-D-alanine carboxypeptidase</fullName>
    </submittedName>
</protein>
<evidence type="ECO:0000256" key="4">
    <source>
        <dbReference type="ARBA" id="ARBA00022960"/>
    </source>
</evidence>
<organism evidence="11 12">
    <name type="scientific">Caproicibacterium amylolyticum</name>
    <dbReference type="NCBI Taxonomy" id="2766537"/>
    <lineage>
        <taxon>Bacteria</taxon>
        <taxon>Bacillati</taxon>
        <taxon>Bacillota</taxon>
        <taxon>Clostridia</taxon>
        <taxon>Eubacteriales</taxon>
        <taxon>Oscillospiraceae</taxon>
        <taxon>Caproicibacterium</taxon>
    </lineage>
</organism>
<feature type="active site" description="Acyl-ester intermediate" evidence="7">
    <location>
        <position position="48"/>
    </location>
</feature>
<proteinExistence type="inferred from homology"/>
<dbReference type="Gene3D" id="3.40.710.10">
    <property type="entry name" value="DD-peptidase/beta-lactamase superfamily"/>
    <property type="match status" value="1"/>
</dbReference>
<feature type="active site" description="Proton acceptor" evidence="7">
    <location>
        <position position="51"/>
    </location>
</feature>
<gene>
    <name evidence="11" type="ORF">H6X83_02540</name>
</gene>
<keyword evidence="2" id="KW-0732">Signal</keyword>
<keyword evidence="11" id="KW-0121">Carboxypeptidase</keyword>
<evidence type="ECO:0000313" key="12">
    <source>
        <dbReference type="Proteomes" id="UP000516046"/>
    </source>
</evidence>
<keyword evidence="4" id="KW-0133">Cell shape</keyword>
<dbReference type="InterPro" id="IPR001967">
    <property type="entry name" value="Peptidase_S11_N"/>
</dbReference>
<name>A0A7G9WL41_9FIRM</name>
<keyword evidence="12" id="KW-1185">Reference proteome</keyword>
<feature type="active site" evidence="7">
    <location>
        <position position="108"/>
    </location>
</feature>
<feature type="binding site" evidence="8">
    <location>
        <position position="221"/>
    </location>
    <ligand>
        <name>substrate</name>
    </ligand>
</feature>
<evidence type="ECO:0000256" key="8">
    <source>
        <dbReference type="PIRSR" id="PIRSR618044-2"/>
    </source>
</evidence>
<dbReference type="GO" id="GO:0009002">
    <property type="term" value="F:serine-type D-Ala-D-Ala carboxypeptidase activity"/>
    <property type="evidence" value="ECO:0007669"/>
    <property type="project" value="InterPro"/>
</dbReference>
<dbReference type="SUPFAM" id="SSF56601">
    <property type="entry name" value="beta-lactamase/transpeptidase-like"/>
    <property type="match status" value="1"/>
</dbReference>
<evidence type="ECO:0000256" key="3">
    <source>
        <dbReference type="ARBA" id="ARBA00022801"/>
    </source>
</evidence>
<evidence type="ECO:0000256" key="6">
    <source>
        <dbReference type="ARBA" id="ARBA00023316"/>
    </source>
</evidence>
<dbReference type="PRINTS" id="PR00725">
    <property type="entry name" value="DADACBPTASE1"/>
</dbReference>
<dbReference type="PANTHER" id="PTHR21581">
    <property type="entry name" value="D-ALANYL-D-ALANINE CARBOXYPEPTIDASE"/>
    <property type="match status" value="1"/>
</dbReference>
<evidence type="ECO:0000313" key="11">
    <source>
        <dbReference type="EMBL" id="QNO19403.1"/>
    </source>
</evidence>